<dbReference type="InterPro" id="IPR017072">
    <property type="entry name" value="TF_Spt6"/>
</dbReference>
<reference evidence="4" key="3">
    <citation type="submission" date="2025-09" db="UniProtKB">
        <authorList>
            <consortium name="Ensembl"/>
        </authorList>
    </citation>
    <scope>IDENTIFICATION</scope>
</reference>
<dbReference type="CDD" id="cd09928">
    <property type="entry name" value="SH2_Cterm_SPT6_like"/>
    <property type="match status" value="1"/>
</dbReference>
<keyword evidence="1" id="KW-0727">SH2 domain</keyword>
<dbReference type="Gene3D" id="3.30.505.10">
    <property type="entry name" value="SH2 domain"/>
    <property type="match status" value="2"/>
</dbReference>
<reference evidence="4" key="1">
    <citation type="submission" date="2021-06" db="EMBL/GenBank/DDBJ databases">
        <authorList>
            <consortium name="Wellcome Sanger Institute Data Sharing"/>
        </authorList>
    </citation>
    <scope>NUCLEOTIDE SEQUENCE [LARGE SCALE GENOMIC DNA]</scope>
</reference>
<dbReference type="GeneTree" id="ENSGT00510000047446"/>
<dbReference type="Ensembl" id="ENSECRT00000010129.1">
    <property type="protein sequence ID" value="ENSECRP00000009964.1"/>
    <property type="gene ID" value="ENSECRG00000006652.1"/>
</dbReference>
<dbReference type="SMART" id="SM00252">
    <property type="entry name" value="SH2"/>
    <property type="match status" value="1"/>
</dbReference>
<dbReference type="SUPFAM" id="SSF55550">
    <property type="entry name" value="SH2 domain"/>
    <property type="match status" value="1"/>
</dbReference>
<feature type="region of interest" description="Disordered" evidence="2">
    <location>
        <begin position="367"/>
        <end position="475"/>
    </location>
</feature>
<dbReference type="GO" id="GO:0031491">
    <property type="term" value="F:nucleosome binding"/>
    <property type="evidence" value="ECO:0007669"/>
    <property type="project" value="TreeGrafter"/>
</dbReference>
<keyword evidence="5" id="KW-1185">Reference proteome</keyword>
<dbReference type="InterPro" id="IPR035420">
    <property type="entry name" value="Spt6_SH2"/>
</dbReference>
<dbReference type="InterPro" id="IPR035019">
    <property type="entry name" value="Spt6_SH2_N"/>
</dbReference>
<evidence type="ECO:0000259" key="3">
    <source>
        <dbReference type="PROSITE" id="PS50001"/>
    </source>
</evidence>
<dbReference type="CDD" id="cd09918">
    <property type="entry name" value="SH2_Nterm_SPT6_like"/>
    <property type="match status" value="1"/>
</dbReference>
<evidence type="ECO:0000256" key="2">
    <source>
        <dbReference type="SAM" id="MobiDB-lite"/>
    </source>
</evidence>
<evidence type="ECO:0000313" key="5">
    <source>
        <dbReference type="Proteomes" id="UP000694620"/>
    </source>
</evidence>
<name>A0A8C4RZF9_ERPCA</name>
<dbReference type="AlphaFoldDB" id="A0A8C4RZF9"/>
<organism evidence="4 5">
    <name type="scientific">Erpetoichthys calabaricus</name>
    <name type="common">Rope fish</name>
    <name type="synonym">Calamoichthys calabaricus</name>
    <dbReference type="NCBI Taxonomy" id="27687"/>
    <lineage>
        <taxon>Eukaryota</taxon>
        <taxon>Metazoa</taxon>
        <taxon>Chordata</taxon>
        <taxon>Craniata</taxon>
        <taxon>Vertebrata</taxon>
        <taxon>Euteleostomi</taxon>
        <taxon>Actinopterygii</taxon>
        <taxon>Polypteriformes</taxon>
        <taxon>Polypteridae</taxon>
        <taxon>Erpetoichthys</taxon>
    </lineage>
</organism>
<sequence length="475" mass="53462">MPSMLKKRVGMTVHCRIMKIDIEKFSVDLTCRTSDLMDKNNEWKLPKDTHYDFDAEAEDLKLDEETKKKQQRTTYIKRVIAHPSFHNINFKQAEKMMETMDQGDVIIRPSSKGENHLTVTWKVADGIYQHVDVREEGKENAFSLGHTLWINNEEFEDLDEITARYVQPMASFARDLLSHKYFNECNGGDKKKMEELLIKTKKEKPTFIPYFVSACKDFPGKFILGYQPRGKPRVEFITVTPEGFRYRSQIFPTVNGLFRWFKDHYQDPVPGITPSSSSRTRTPASIGTTPANINIADLTRAVNALPQNMTSQMFSAIAAVTGHGQNSNSTPAQWASSQYGYSGSGGGSSAYHVFATPAQQPVATPLMTPSYSYTTPSQQTMTTPQYPSSATPQSSQGHASSSSSSSTRQRQQPKTSSHTAVDWGKMAEQWLQEKEAERRKQKARLTPRPSPSPMIESTPMSIAGDATPLLDEMDR</sequence>
<evidence type="ECO:0000256" key="1">
    <source>
        <dbReference type="PROSITE-ProRule" id="PRU00191"/>
    </source>
</evidence>
<feature type="domain" description="SH2" evidence="3">
    <location>
        <begin position="75"/>
        <end position="181"/>
    </location>
</feature>
<dbReference type="InterPro" id="IPR036860">
    <property type="entry name" value="SH2_dom_sf"/>
</dbReference>
<reference evidence="4" key="2">
    <citation type="submission" date="2025-08" db="UniProtKB">
        <authorList>
            <consortium name="Ensembl"/>
        </authorList>
    </citation>
    <scope>IDENTIFICATION</scope>
</reference>
<dbReference type="Proteomes" id="UP000694620">
    <property type="component" value="Chromosome 8"/>
</dbReference>
<dbReference type="FunFam" id="3.30.505.10:FF:000030">
    <property type="entry name" value="Transcription elongation factor spt6"/>
    <property type="match status" value="1"/>
</dbReference>
<evidence type="ECO:0000313" key="4">
    <source>
        <dbReference type="Ensembl" id="ENSECRP00000009964.1"/>
    </source>
</evidence>
<dbReference type="PANTHER" id="PTHR10145">
    <property type="entry name" value="TRANSCRIPTION ELONGATION FACTOR SPT6"/>
    <property type="match status" value="1"/>
</dbReference>
<dbReference type="PROSITE" id="PS50001">
    <property type="entry name" value="SH2"/>
    <property type="match status" value="1"/>
</dbReference>
<dbReference type="Pfam" id="PF14633">
    <property type="entry name" value="SH2_2"/>
    <property type="match status" value="1"/>
</dbReference>
<dbReference type="FunFam" id="3.30.505.10:FF:000032">
    <property type="entry name" value="Transcription elongation factor spt6"/>
    <property type="match status" value="1"/>
</dbReference>
<dbReference type="GO" id="GO:0034728">
    <property type="term" value="P:nucleosome organization"/>
    <property type="evidence" value="ECO:0007669"/>
    <property type="project" value="TreeGrafter"/>
</dbReference>
<protein>
    <submittedName>
        <fullName evidence="4">SPT6 homolog, histone chaperone and transcription elongation factor</fullName>
    </submittedName>
</protein>
<dbReference type="GO" id="GO:0042393">
    <property type="term" value="F:histone binding"/>
    <property type="evidence" value="ECO:0007669"/>
    <property type="project" value="TreeGrafter"/>
</dbReference>
<dbReference type="InterPro" id="IPR035018">
    <property type="entry name" value="Spt6_SH2_C"/>
</dbReference>
<dbReference type="InterPro" id="IPR000980">
    <property type="entry name" value="SH2"/>
</dbReference>
<gene>
    <name evidence="4" type="primary">SUPT6H</name>
</gene>
<accession>A0A8C4RZF9</accession>
<proteinExistence type="predicted"/>
<dbReference type="GO" id="GO:0140673">
    <property type="term" value="P:transcription elongation-coupled chromatin remodeling"/>
    <property type="evidence" value="ECO:0007669"/>
    <property type="project" value="InterPro"/>
</dbReference>
<feature type="compositionally biased region" description="Low complexity" evidence="2">
    <location>
        <begin position="367"/>
        <end position="417"/>
    </location>
</feature>
<dbReference type="PANTHER" id="PTHR10145:SF6">
    <property type="entry name" value="TRANSCRIPTION ELONGATION FACTOR SPT6"/>
    <property type="match status" value="1"/>
</dbReference>
<dbReference type="GO" id="GO:0008023">
    <property type="term" value="C:transcription elongation factor complex"/>
    <property type="evidence" value="ECO:0007669"/>
    <property type="project" value="TreeGrafter"/>
</dbReference>